<evidence type="ECO:0000313" key="2">
    <source>
        <dbReference type="EMBL" id="KAK8173646.1"/>
    </source>
</evidence>
<gene>
    <name evidence="2" type="ORF">IWX90DRAFT_148016</name>
</gene>
<keyword evidence="3" id="KW-1185">Reference proteome</keyword>
<name>A0ABR1XZD5_9PEZI</name>
<proteinExistence type="predicted"/>
<sequence length="245" mass="26493">MGLRLFGMSVECTGSEIRASGSAFEDRDMDFGDHGKRRQNGRGRGRDTAAGAGRYGTCAVALVDGRFNLLLVSLDRAGMKKQMGEKGGGACVSLDLFAIASMSAMTIDLNGRCSVGWNHIGEDTEPGSEPAGVWKMDWPGVRTQEHRRLHHRNFVNLRTRMGSSSAAPPHPAAAAIAGQHGRSGENTGIAREDVLGTAVEEHQAKRMRGAGILWRMYRFACSTEKGRPEDAHRSSTLQPVCRPSK</sequence>
<accession>A0ABR1XZD5</accession>
<feature type="compositionally biased region" description="Basic and acidic residues" evidence="1">
    <location>
        <begin position="224"/>
        <end position="233"/>
    </location>
</feature>
<protein>
    <submittedName>
        <fullName evidence="2">Uncharacterized protein</fullName>
    </submittedName>
</protein>
<dbReference type="Proteomes" id="UP001456524">
    <property type="component" value="Unassembled WGS sequence"/>
</dbReference>
<feature type="region of interest" description="Disordered" evidence="1">
    <location>
        <begin position="28"/>
        <end position="49"/>
    </location>
</feature>
<evidence type="ECO:0000313" key="3">
    <source>
        <dbReference type="Proteomes" id="UP001456524"/>
    </source>
</evidence>
<dbReference type="EMBL" id="JBBWUH010000003">
    <property type="protein sequence ID" value="KAK8173646.1"/>
    <property type="molecule type" value="Genomic_DNA"/>
</dbReference>
<comment type="caution">
    <text evidence="2">The sequence shown here is derived from an EMBL/GenBank/DDBJ whole genome shotgun (WGS) entry which is preliminary data.</text>
</comment>
<evidence type="ECO:0000256" key="1">
    <source>
        <dbReference type="SAM" id="MobiDB-lite"/>
    </source>
</evidence>
<feature type="region of interest" description="Disordered" evidence="1">
    <location>
        <begin position="224"/>
        <end position="245"/>
    </location>
</feature>
<reference evidence="2 3" key="1">
    <citation type="journal article" date="2022" name="G3 (Bethesda)">
        <title>Enemy or ally: a genomic approach to elucidate the lifestyle of Phyllosticta citrichinaensis.</title>
        <authorList>
            <person name="Buijs V.A."/>
            <person name="Groenewald J.Z."/>
            <person name="Haridas S."/>
            <person name="LaButti K.M."/>
            <person name="Lipzen A."/>
            <person name="Martin F.M."/>
            <person name="Barry K."/>
            <person name="Grigoriev I.V."/>
            <person name="Crous P.W."/>
            <person name="Seidl M.F."/>
        </authorList>
    </citation>
    <scope>NUCLEOTIDE SEQUENCE [LARGE SCALE GENOMIC DNA]</scope>
    <source>
        <strain evidence="2 3">CBS 129764</strain>
    </source>
</reference>
<organism evidence="2 3">
    <name type="scientific">Phyllosticta citrichinensis</name>
    <dbReference type="NCBI Taxonomy" id="1130410"/>
    <lineage>
        <taxon>Eukaryota</taxon>
        <taxon>Fungi</taxon>
        <taxon>Dikarya</taxon>
        <taxon>Ascomycota</taxon>
        <taxon>Pezizomycotina</taxon>
        <taxon>Dothideomycetes</taxon>
        <taxon>Dothideomycetes incertae sedis</taxon>
        <taxon>Botryosphaeriales</taxon>
        <taxon>Phyllostictaceae</taxon>
        <taxon>Phyllosticta</taxon>
    </lineage>
</organism>